<dbReference type="GO" id="GO:0000150">
    <property type="term" value="F:DNA strand exchange activity"/>
    <property type="evidence" value="ECO:0007669"/>
    <property type="project" value="InterPro"/>
</dbReference>
<organism evidence="1 2">
    <name type="scientific">Ruminococcus champanellensis (strain DSM 18848 / JCM 17042 / KCTC 15320 / 18P13)</name>
    <dbReference type="NCBI Taxonomy" id="213810"/>
    <lineage>
        <taxon>Bacteria</taxon>
        <taxon>Bacillati</taxon>
        <taxon>Bacillota</taxon>
        <taxon>Clostridia</taxon>
        <taxon>Eubacteriales</taxon>
        <taxon>Oscillospiraceae</taxon>
        <taxon>Ruminococcus</taxon>
    </lineage>
</organism>
<dbReference type="Gene3D" id="3.40.50.1390">
    <property type="entry name" value="Resolvase, N-terminal catalytic domain"/>
    <property type="match status" value="1"/>
</dbReference>
<protein>
    <recommendedName>
        <fullName evidence="3">DNA recombinase</fullName>
    </recommendedName>
</protein>
<name>D4L9W5_RUMC1</name>
<dbReference type="InterPro" id="IPR036162">
    <property type="entry name" value="Resolvase-like_N_sf"/>
</dbReference>
<dbReference type="STRING" id="213810.RUM_01470"/>
<dbReference type="EMBL" id="FP929052">
    <property type="protein sequence ID" value="CBL16410.1"/>
    <property type="molecule type" value="Genomic_DNA"/>
</dbReference>
<dbReference type="GO" id="GO:0003677">
    <property type="term" value="F:DNA binding"/>
    <property type="evidence" value="ECO:0007669"/>
    <property type="project" value="InterPro"/>
</dbReference>
<gene>
    <name evidence="1" type="ordered locus">RUM_01470</name>
</gene>
<reference evidence="1" key="1">
    <citation type="submission" date="2010-03" db="EMBL/GenBank/DDBJ databases">
        <title>The genome sequence of Ruminococcus sp. 18P13.</title>
        <authorList>
            <consortium name="metaHIT consortium -- http://www.metahit.eu/"/>
            <person name="Pajon A."/>
            <person name="Turner K."/>
            <person name="Parkhill J."/>
            <person name="Bernalier A."/>
        </authorList>
    </citation>
    <scope>NUCLEOTIDE SEQUENCE [LARGE SCALE GENOMIC DNA]</scope>
    <source>
        <strain evidence="1">Type strain: 18P13</strain>
    </source>
</reference>
<dbReference type="GeneID" id="83155001"/>
<dbReference type="AlphaFoldDB" id="D4L9W5"/>
<dbReference type="Proteomes" id="UP000007054">
    <property type="component" value="Chromosome"/>
</dbReference>
<proteinExistence type="predicted"/>
<sequence length="200" mass="23499">MDEIDIHAKLAQIETAPHFSEIFDGDTERAEMIAEHLIWLHTIRRERPLVSKPYKVGIYIRYFNQTKYENYLDFHKKGFVDTLALCPKWELVDFYIDEGSTAPNMENAPEWCRLLQDCLDGKVDLIITQKVSNVTKKPQEITIMSRYLATLPHPVGIYFISEDIFTLASYYQEDMRDTDFFPDGWVSLPDDDSERRLLHD</sequence>
<evidence type="ECO:0000313" key="2">
    <source>
        <dbReference type="Proteomes" id="UP000007054"/>
    </source>
</evidence>
<evidence type="ECO:0008006" key="3">
    <source>
        <dbReference type="Google" id="ProtNLM"/>
    </source>
</evidence>
<dbReference type="HOGENOM" id="CLU_1266339_0_0_9"/>
<dbReference type="RefSeq" id="WP_015557317.1">
    <property type="nucleotide sequence ID" value="NC_021039.1"/>
</dbReference>
<dbReference type="KEGG" id="rch:RUM_01470"/>
<evidence type="ECO:0000313" key="1">
    <source>
        <dbReference type="EMBL" id="CBL16410.1"/>
    </source>
</evidence>
<accession>D4L9W5</accession>
<reference evidence="1" key="2">
    <citation type="submission" date="2010-03" db="EMBL/GenBank/DDBJ databases">
        <authorList>
            <person name="Pajon A."/>
        </authorList>
    </citation>
    <scope>NUCLEOTIDE SEQUENCE</scope>
    <source>
        <strain evidence="1">Type strain: 18P13</strain>
    </source>
</reference>
<keyword evidence="2" id="KW-1185">Reference proteome</keyword>